<organism evidence="1 2">
    <name type="scientific">Leuconostoc gasicomitatum</name>
    <dbReference type="NCBI Taxonomy" id="115778"/>
    <lineage>
        <taxon>Bacteria</taxon>
        <taxon>Bacillati</taxon>
        <taxon>Bacillota</taxon>
        <taxon>Bacilli</taxon>
        <taxon>Lactobacillales</taxon>
        <taxon>Lactobacillaceae</taxon>
        <taxon>Leuconostoc</taxon>
        <taxon>Leuconostoc gelidum group</taxon>
    </lineage>
</organism>
<dbReference type="EMBL" id="JAHBFI010000001">
    <property type="protein sequence ID" value="MBZ5961750.1"/>
    <property type="molecule type" value="Genomic_DNA"/>
</dbReference>
<evidence type="ECO:0000313" key="1">
    <source>
        <dbReference type="EMBL" id="MBZ5961750.1"/>
    </source>
</evidence>
<name>A0A9Q3SVL4_9LACO</name>
<reference evidence="1" key="1">
    <citation type="submission" date="2021-05" db="EMBL/GenBank/DDBJ databases">
        <title>Pangenome of Leuconostoc gelidum warrants species status for Leuconostoc gelidum subsp. gasicomitatum.</title>
        <authorList>
            <person name="Johansson P."/>
            <person name="Sade E."/>
            <person name="Hultman J."/>
            <person name="Auvinen P."/>
            <person name="Bjorkroth J."/>
        </authorList>
    </citation>
    <scope>NUCLEOTIDE SEQUENCE</scope>
    <source>
        <strain evidence="1">A.21.4</strain>
    </source>
</reference>
<gene>
    <name evidence="1" type="ORF">KIJ12_00980</name>
</gene>
<evidence type="ECO:0000313" key="2">
    <source>
        <dbReference type="Proteomes" id="UP000752647"/>
    </source>
</evidence>
<dbReference type="AlphaFoldDB" id="A0A9Q3SVL4"/>
<accession>A0A9Q3SVL4</accession>
<protein>
    <submittedName>
        <fullName evidence="1">Uncharacterized protein</fullName>
    </submittedName>
</protein>
<comment type="caution">
    <text evidence="1">The sequence shown here is derived from an EMBL/GenBank/DDBJ whole genome shotgun (WGS) entry which is preliminary data.</text>
</comment>
<dbReference type="Proteomes" id="UP000752647">
    <property type="component" value="Unassembled WGS sequence"/>
</dbReference>
<sequence length="111" mass="11772">MAGGVGVIVVLAIIIIAVLPKGLNGSYTGNVEFLFMKTKDTLKFSGDSVTEIDEDGTVSNKGTYKISGHTLEMKIGNYNMTAELSDDKKSFVIQSADGMAGLANGTKYTKK</sequence>
<proteinExistence type="predicted"/>